<keyword evidence="2" id="KW-0645">Protease</keyword>
<dbReference type="PROSITE" id="PS51283">
    <property type="entry name" value="DUSP"/>
    <property type="match status" value="2"/>
</dbReference>
<evidence type="ECO:0000256" key="3">
    <source>
        <dbReference type="SAM" id="MobiDB-lite"/>
    </source>
</evidence>
<dbReference type="GO" id="GO:0016579">
    <property type="term" value="P:protein deubiquitination"/>
    <property type="evidence" value="ECO:0007669"/>
    <property type="project" value="InterPro"/>
</dbReference>
<feature type="region of interest" description="Disordered" evidence="3">
    <location>
        <begin position="724"/>
        <end position="752"/>
    </location>
</feature>
<dbReference type="EC" id="3.4.19.12" evidence="2"/>
<dbReference type="Gene3D" id="3.90.70.10">
    <property type="entry name" value="Cysteine proteinases"/>
    <property type="match status" value="1"/>
</dbReference>
<keyword evidence="2" id="KW-0378">Hydrolase</keyword>
<dbReference type="InterPro" id="IPR001394">
    <property type="entry name" value="Peptidase_C19_UCH"/>
</dbReference>
<dbReference type="Gene3D" id="3.30.2230.10">
    <property type="entry name" value="DUSP-like"/>
    <property type="match status" value="2"/>
</dbReference>
<reference evidence="7" key="1">
    <citation type="submission" date="2023-01" db="EMBL/GenBank/DDBJ databases">
        <title>Key to firefly adult light organ development and bioluminescence: homeobox transcription factors regulate luciferase expression and transportation to peroxisome.</title>
        <authorList>
            <person name="Fu X."/>
        </authorList>
    </citation>
    <scope>NUCLEOTIDE SEQUENCE [LARGE SCALE GENOMIC DNA]</scope>
</reference>
<keyword evidence="7" id="KW-1185">Reference proteome</keyword>
<dbReference type="Proteomes" id="UP001353858">
    <property type="component" value="Unassembled WGS sequence"/>
</dbReference>
<dbReference type="InterPro" id="IPR050185">
    <property type="entry name" value="Ub_carboxyl-term_hydrolase"/>
</dbReference>
<dbReference type="EMBL" id="JARPUR010000001">
    <property type="protein sequence ID" value="KAK4884539.1"/>
    <property type="molecule type" value="Genomic_DNA"/>
</dbReference>
<dbReference type="GO" id="GO:0006508">
    <property type="term" value="P:proteolysis"/>
    <property type="evidence" value="ECO:0007669"/>
    <property type="project" value="UniProtKB-KW"/>
</dbReference>
<feature type="domain" description="DUSP" evidence="5">
    <location>
        <begin position="597"/>
        <end position="685"/>
    </location>
</feature>
<evidence type="ECO:0000259" key="5">
    <source>
        <dbReference type="PROSITE" id="PS51283"/>
    </source>
</evidence>
<dbReference type="AlphaFoldDB" id="A0AAN7Q3D0"/>
<keyword evidence="2" id="KW-0833">Ubl conjugation pathway</keyword>
<gene>
    <name evidence="6" type="ORF">RN001_000810</name>
</gene>
<dbReference type="PROSITE" id="PS50235">
    <property type="entry name" value="USP_3"/>
    <property type="match status" value="1"/>
</dbReference>
<dbReference type="PROSITE" id="PS00973">
    <property type="entry name" value="USP_2"/>
    <property type="match status" value="1"/>
</dbReference>
<feature type="compositionally biased region" description="Basic and acidic residues" evidence="3">
    <location>
        <begin position="727"/>
        <end position="744"/>
    </location>
</feature>
<dbReference type="Pfam" id="PF06337">
    <property type="entry name" value="DUSP"/>
    <property type="match status" value="2"/>
</dbReference>
<dbReference type="PANTHER" id="PTHR21646:SF86">
    <property type="entry name" value="UBIQUITIN CARBOXYL-TERMINAL HYDROLASE"/>
    <property type="match status" value="1"/>
</dbReference>
<feature type="domain" description="DUSP" evidence="5">
    <location>
        <begin position="492"/>
        <end position="588"/>
    </location>
</feature>
<dbReference type="InterPro" id="IPR038765">
    <property type="entry name" value="Papain-like_cys_pep_sf"/>
</dbReference>
<comment type="caution">
    <text evidence="6">The sequence shown here is derived from an EMBL/GenBank/DDBJ whole genome shotgun (WGS) entry which is preliminary data.</text>
</comment>
<feature type="compositionally biased region" description="Basic and acidic residues" evidence="3">
    <location>
        <begin position="208"/>
        <end position="220"/>
    </location>
</feature>
<dbReference type="GO" id="GO:0004843">
    <property type="term" value="F:cysteine-type deubiquitinase activity"/>
    <property type="evidence" value="ECO:0007669"/>
    <property type="project" value="UniProtKB-UniRule"/>
</dbReference>
<dbReference type="SUPFAM" id="SSF54001">
    <property type="entry name" value="Cysteine proteinases"/>
    <property type="match status" value="1"/>
</dbReference>
<dbReference type="InterPro" id="IPR035927">
    <property type="entry name" value="DUSP-like_sf"/>
</dbReference>
<feature type="domain" description="USP" evidence="4">
    <location>
        <begin position="56"/>
        <end position="493"/>
    </location>
</feature>
<protein>
    <recommendedName>
        <fullName evidence="2">Ubiquitin carboxyl-terminal hydrolase</fullName>
        <ecNumber evidence="2">3.4.19.12</ecNumber>
    </recommendedName>
</protein>
<keyword evidence="2" id="KW-0788">Thiol protease</keyword>
<evidence type="ECO:0000259" key="4">
    <source>
        <dbReference type="PROSITE" id="PS50235"/>
    </source>
</evidence>
<dbReference type="SMART" id="SM00695">
    <property type="entry name" value="DUSP"/>
    <property type="match status" value="2"/>
</dbReference>
<dbReference type="SUPFAM" id="SSF143791">
    <property type="entry name" value="DUSP-like"/>
    <property type="match status" value="2"/>
</dbReference>
<dbReference type="InterPro" id="IPR028889">
    <property type="entry name" value="USP"/>
</dbReference>
<evidence type="ECO:0000313" key="7">
    <source>
        <dbReference type="Proteomes" id="UP001353858"/>
    </source>
</evidence>
<dbReference type="PROSITE" id="PS00972">
    <property type="entry name" value="USP_1"/>
    <property type="match status" value="1"/>
</dbReference>
<proteinExistence type="inferred from homology"/>
<dbReference type="InterPro" id="IPR006615">
    <property type="entry name" value="Pept_C19_DUSP"/>
</dbReference>
<comment type="catalytic activity">
    <reaction evidence="1 2">
        <text>Thiol-dependent hydrolysis of ester, thioester, amide, peptide and isopeptide bonds formed by the C-terminal Gly of ubiquitin (a 76-residue protein attached to proteins as an intracellular targeting signal).</text>
        <dbReference type="EC" id="3.4.19.12"/>
    </reaction>
</comment>
<dbReference type="Pfam" id="PF00443">
    <property type="entry name" value="UCH"/>
    <property type="match status" value="1"/>
</dbReference>
<evidence type="ECO:0000256" key="1">
    <source>
        <dbReference type="ARBA" id="ARBA00000707"/>
    </source>
</evidence>
<sequence>MQDSETYINNEERSNIYVFENTVGLNVTMNGNSSDSSDSQDEDGQHCESHRTYGLVGLQNIGNTCYMNAALQALSNTLPLTNFFLECSASVMLLSEGRKPGLSLTYQSLIKDIWIKKRYGYVTPSGILYGIRSVHAMFRGYHQHDTQEFLRNFMDQLHEELKQICPSELLLDLNSYSLTVDESAMNSSIESSEGEYETCDSGVSERSSLSDEAERPDINKTKLNRSTSPCYKIRSHFQSTVDTQPTSTSSNNPSKPQYKYRSIISDIFDGKLLSSVQCLTCSRISSRVETFQDLSLPIPSRDHLLVLHGHNVDNSLATCSEVVLPEQDGWIAWIISWLRSWFYGPIVSLHDCLAAFFSTDELKGDNMYSCEKCNKLRNGIKFSKVLQLPEVLCIHLKRFRHELMFSSKISSFVSFPLKGLDVRPYLHTDCISNVATYDLFSVICHHGTAGGGHYTCYSLNGNQWYEFDDQCVTKVTAETVQACEAYVLFYRKNTSYMQQIKSKVCELVETYNGSPEGNVYISKQWFSRFKTCAEPGAIDNTDFLCQHNLLNPERSDLLTQLAVPVPKPVYDYLHKKFGGNCAVPDIRICPTCEALQKRITFEVETFLSLSRDLHIFPPTHLLSSAWFSQWQSFIQKRTMDPPGPIDNILKPSAVSNEYLEISEDIWLFFVEIYGGGPELSTVAKIIDNVDDTILNNTIVCNKSDETSSIKRQLSKNSKAKCHSFQSKPKDALDEKNDLDSKESELTTEANSETDHYENITADTYSSCSKLNDNISSTSNTSLTDEESGQGDVKYLEQNKPLSTSTRDKLYYKTKRRRFRYKLGYKNKNLNVARNIKKRDYC</sequence>
<feature type="region of interest" description="Disordered" evidence="3">
    <location>
        <begin position="186"/>
        <end position="225"/>
    </location>
</feature>
<name>A0AAN7Q3D0_9COLE</name>
<evidence type="ECO:0000256" key="2">
    <source>
        <dbReference type="RuleBase" id="RU366025"/>
    </source>
</evidence>
<accession>A0AAN7Q3D0</accession>
<comment type="similarity">
    <text evidence="2">Belongs to the peptidase C19 family.</text>
</comment>
<organism evidence="6 7">
    <name type="scientific">Aquatica leii</name>
    <dbReference type="NCBI Taxonomy" id="1421715"/>
    <lineage>
        <taxon>Eukaryota</taxon>
        <taxon>Metazoa</taxon>
        <taxon>Ecdysozoa</taxon>
        <taxon>Arthropoda</taxon>
        <taxon>Hexapoda</taxon>
        <taxon>Insecta</taxon>
        <taxon>Pterygota</taxon>
        <taxon>Neoptera</taxon>
        <taxon>Endopterygota</taxon>
        <taxon>Coleoptera</taxon>
        <taxon>Polyphaga</taxon>
        <taxon>Elateriformia</taxon>
        <taxon>Elateroidea</taxon>
        <taxon>Lampyridae</taxon>
        <taxon>Luciolinae</taxon>
        <taxon>Aquatica</taxon>
    </lineage>
</organism>
<feature type="region of interest" description="Disordered" evidence="3">
    <location>
        <begin position="776"/>
        <end position="799"/>
    </location>
</feature>
<evidence type="ECO:0000313" key="6">
    <source>
        <dbReference type="EMBL" id="KAK4884539.1"/>
    </source>
</evidence>
<dbReference type="CDD" id="cd02674">
    <property type="entry name" value="Peptidase_C19R"/>
    <property type="match status" value="1"/>
</dbReference>
<dbReference type="InterPro" id="IPR018200">
    <property type="entry name" value="USP_CS"/>
</dbReference>
<dbReference type="PANTHER" id="PTHR21646">
    <property type="entry name" value="UBIQUITIN CARBOXYL-TERMINAL HYDROLASE"/>
    <property type="match status" value="1"/>
</dbReference>